<feature type="transmembrane region" description="Helical" evidence="9">
    <location>
        <begin position="42"/>
        <end position="66"/>
    </location>
</feature>
<dbReference type="NCBIfam" id="TIGR00711">
    <property type="entry name" value="efflux_EmrB"/>
    <property type="match status" value="1"/>
</dbReference>
<evidence type="ECO:0000313" key="11">
    <source>
        <dbReference type="EMBL" id="QKW52588.1"/>
    </source>
</evidence>
<keyword evidence="4 9" id="KW-0812">Transmembrane</keyword>
<feature type="transmembrane region" description="Helical" evidence="9">
    <location>
        <begin position="481"/>
        <end position="500"/>
    </location>
</feature>
<keyword evidence="7" id="KW-0046">Antibiotic resistance</keyword>
<dbReference type="InterPro" id="IPR004638">
    <property type="entry name" value="EmrB-like"/>
</dbReference>
<feature type="transmembrane region" description="Helical" evidence="9">
    <location>
        <begin position="330"/>
        <end position="353"/>
    </location>
</feature>
<feature type="domain" description="Major facilitator superfamily (MFS) profile" evidence="10">
    <location>
        <begin position="44"/>
        <end position="504"/>
    </location>
</feature>
<evidence type="ECO:0000256" key="2">
    <source>
        <dbReference type="ARBA" id="ARBA00022448"/>
    </source>
</evidence>
<keyword evidence="6 9" id="KW-0472">Membrane</keyword>
<name>A0A7H8NG45_9ACTN</name>
<sequence length="523" mass="53583">MSVSDRRPGGSFPEPGPAPGAARGTTAAPTDQPPTGAHPRRWLALLFVGMAQLMIVLDITIVNIALPSAQRDLAISAGDRQWVITAYTLAFGSLLLFGGRIADYTGRRRAFVIGLLGFAGASALGGAAENLGMLLTARALQGVFAALLAPSALSLLAVMFTEAKERAKAFGVFGAIAAGGGALGLVLGGLLTEYLDWRWCLYVNVPIAVAAVFGWYALPTDTRTGGGRARFDIPGVLLAVSGLVAVVYGCSEAEADGWGSGRVLGLLAAGVLLLAVFVVVERRVSTPLLPLRVVLDRTRGGAYLAVGLAMVGMFAMFLFLTYYLQTVKDYSAVVTGVAFLPLTAGVLLGAGGIATRLLPKVPPRALVAPGLLLAAAGAAWLIPLEPDSSYAAGVLPAELLVGMGMGLVMAPAMNYATHGVRPEDTGIASASVTTAQQIGGSIGTALLNTIAASTTSDYLSAHRPPTPDVARQALTEGFSDAFVAASLILAAAAAVVGALMNTPRPSRDANARTDAQPMAPHLG</sequence>
<dbReference type="SUPFAM" id="SSF103473">
    <property type="entry name" value="MFS general substrate transporter"/>
    <property type="match status" value="1"/>
</dbReference>
<dbReference type="GO" id="GO:0022857">
    <property type="term" value="F:transmembrane transporter activity"/>
    <property type="evidence" value="ECO:0007669"/>
    <property type="project" value="InterPro"/>
</dbReference>
<keyword evidence="5 9" id="KW-1133">Transmembrane helix</keyword>
<dbReference type="Gene3D" id="1.20.1250.20">
    <property type="entry name" value="MFS general substrate transporter like domains"/>
    <property type="match status" value="1"/>
</dbReference>
<protein>
    <submittedName>
        <fullName evidence="11">MFS transporter</fullName>
    </submittedName>
</protein>
<evidence type="ECO:0000256" key="8">
    <source>
        <dbReference type="SAM" id="MobiDB-lite"/>
    </source>
</evidence>
<dbReference type="InterPro" id="IPR020846">
    <property type="entry name" value="MFS_dom"/>
</dbReference>
<dbReference type="PANTHER" id="PTHR42718">
    <property type="entry name" value="MAJOR FACILITATOR SUPERFAMILY MULTIDRUG TRANSPORTER MFSC"/>
    <property type="match status" value="1"/>
</dbReference>
<dbReference type="PRINTS" id="PR01036">
    <property type="entry name" value="TCRTETB"/>
</dbReference>
<dbReference type="PROSITE" id="PS50850">
    <property type="entry name" value="MFS"/>
    <property type="match status" value="1"/>
</dbReference>
<feature type="transmembrane region" description="Helical" evidence="9">
    <location>
        <begin position="172"/>
        <end position="195"/>
    </location>
</feature>
<evidence type="ECO:0000256" key="1">
    <source>
        <dbReference type="ARBA" id="ARBA00004651"/>
    </source>
</evidence>
<dbReference type="GO" id="GO:0005886">
    <property type="term" value="C:plasma membrane"/>
    <property type="evidence" value="ECO:0007669"/>
    <property type="project" value="UniProtKB-SubCell"/>
</dbReference>
<evidence type="ECO:0000256" key="6">
    <source>
        <dbReference type="ARBA" id="ARBA00023136"/>
    </source>
</evidence>
<evidence type="ECO:0000256" key="9">
    <source>
        <dbReference type="SAM" id="Phobius"/>
    </source>
</evidence>
<feature type="compositionally biased region" description="Low complexity" evidence="8">
    <location>
        <begin position="9"/>
        <end position="30"/>
    </location>
</feature>
<evidence type="ECO:0000256" key="3">
    <source>
        <dbReference type="ARBA" id="ARBA00022475"/>
    </source>
</evidence>
<dbReference type="CDD" id="cd17321">
    <property type="entry name" value="MFS_MMR_MDR_like"/>
    <property type="match status" value="1"/>
</dbReference>
<dbReference type="InterPro" id="IPR011701">
    <property type="entry name" value="MFS"/>
</dbReference>
<dbReference type="EMBL" id="CP054929">
    <property type="protein sequence ID" value="QKW52588.1"/>
    <property type="molecule type" value="Genomic_DNA"/>
</dbReference>
<evidence type="ECO:0000256" key="7">
    <source>
        <dbReference type="ARBA" id="ARBA00023251"/>
    </source>
</evidence>
<dbReference type="AlphaFoldDB" id="A0A7H8NG45"/>
<feature type="transmembrane region" description="Helical" evidence="9">
    <location>
        <begin position="390"/>
        <end position="412"/>
    </location>
</feature>
<evidence type="ECO:0000256" key="4">
    <source>
        <dbReference type="ARBA" id="ARBA00022692"/>
    </source>
</evidence>
<evidence type="ECO:0000259" key="10">
    <source>
        <dbReference type="PROSITE" id="PS50850"/>
    </source>
</evidence>
<dbReference type="GO" id="GO:0046677">
    <property type="term" value="P:response to antibiotic"/>
    <property type="evidence" value="ECO:0007669"/>
    <property type="project" value="UniProtKB-KW"/>
</dbReference>
<dbReference type="Proteomes" id="UP000509303">
    <property type="component" value="Chromosome"/>
</dbReference>
<feature type="transmembrane region" description="Helical" evidence="9">
    <location>
        <begin position="365"/>
        <end position="384"/>
    </location>
</feature>
<feature type="transmembrane region" description="Helical" evidence="9">
    <location>
        <begin position="261"/>
        <end position="280"/>
    </location>
</feature>
<reference evidence="11 12" key="1">
    <citation type="submission" date="2020-06" db="EMBL/GenBank/DDBJ databases">
        <title>Genome mining for natural products.</title>
        <authorList>
            <person name="Zhang B."/>
            <person name="Shi J."/>
            <person name="Ge H."/>
        </authorList>
    </citation>
    <scope>NUCLEOTIDE SEQUENCE [LARGE SCALE GENOMIC DNA]</scope>
    <source>
        <strain evidence="11 12">NA00687</strain>
    </source>
</reference>
<dbReference type="PANTHER" id="PTHR42718:SF46">
    <property type="entry name" value="BLR6921 PROTEIN"/>
    <property type="match status" value="1"/>
</dbReference>
<feature type="region of interest" description="Disordered" evidence="8">
    <location>
        <begin position="1"/>
        <end position="36"/>
    </location>
</feature>
<feature type="transmembrane region" description="Helical" evidence="9">
    <location>
        <begin position="301"/>
        <end position="324"/>
    </location>
</feature>
<gene>
    <name evidence="11" type="ORF">HUT08_27040</name>
</gene>
<feature type="transmembrane region" description="Helical" evidence="9">
    <location>
        <begin position="231"/>
        <end position="249"/>
    </location>
</feature>
<keyword evidence="2" id="KW-0813">Transport</keyword>
<accession>A0A7H8NG45</accession>
<feature type="transmembrane region" description="Helical" evidence="9">
    <location>
        <begin position="140"/>
        <end position="160"/>
    </location>
</feature>
<organism evidence="11 12">
    <name type="scientific">Streptomyces buecherae</name>
    <dbReference type="NCBI Taxonomy" id="2763006"/>
    <lineage>
        <taxon>Bacteria</taxon>
        <taxon>Bacillati</taxon>
        <taxon>Actinomycetota</taxon>
        <taxon>Actinomycetes</taxon>
        <taxon>Kitasatosporales</taxon>
        <taxon>Streptomycetaceae</taxon>
        <taxon>Streptomyces</taxon>
    </lineage>
</organism>
<feature type="transmembrane region" description="Helical" evidence="9">
    <location>
        <begin position="201"/>
        <end position="219"/>
    </location>
</feature>
<evidence type="ECO:0000256" key="5">
    <source>
        <dbReference type="ARBA" id="ARBA00022989"/>
    </source>
</evidence>
<dbReference type="Pfam" id="PF07690">
    <property type="entry name" value="MFS_1"/>
    <property type="match status" value="1"/>
</dbReference>
<proteinExistence type="predicted"/>
<comment type="subcellular location">
    <subcellularLocation>
        <location evidence="1">Cell membrane</location>
        <topology evidence="1">Multi-pass membrane protein</topology>
    </subcellularLocation>
</comment>
<dbReference type="RefSeq" id="WP_176164301.1">
    <property type="nucleotide sequence ID" value="NZ_CP054929.1"/>
</dbReference>
<feature type="transmembrane region" description="Helical" evidence="9">
    <location>
        <begin position="81"/>
        <end position="98"/>
    </location>
</feature>
<keyword evidence="12" id="KW-1185">Reference proteome</keyword>
<dbReference type="Gene3D" id="1.20.1720.10">
    <property type="entry name" value="Multidrug resistance protein D"/>
    <property type="match status" value="1"/>
</dbReference>
<feature type="transmembrane region" description="Helical" evidence="9">
    <location>
        <begin position="110"/>
        <end position="128"/>
    </location>
</feature>
<evidence type="ECO:0000313" key="12">
    <source>
        <dbReference type="Proteomes" id="UP000509303"/>
    </source>
</evidence>
<feature type="region of interest" description="Disordered" evidence="8">
    <location>
        <begin position="503"/>
        <end position="523"/>
    </location>
</feature>
<keyword evidence="3" id="KW-1003">Cell membrane</keyword>
<dbReference type="InterPro" id="IPR036259">
    <property type="entry name" value="MFS_trans_sf"/>
</dbReference>